<protein>
    <recommendedName>
        <fullName evidence="3">THUMP domain-containing protein</fullName>
    </recommendedName>
</protein>
<dbReference type="CDD" id="cd11717">
    <property type="entry name" value="THUMP_THUMPD1_like"/>
    <property type="match status" value="1"/>
</dbReference>
<evidence type="ECO:0000256" key="2">
    <source>
        <dbReference type="SAM" id="MobiDB-lite"/>
    </source>
</evidence>
<dbReference type="PANTHER" id="PTHR13452:SF10">
    <property type="entry name" value="THUMP DOMAIN-CONTAINING PROTEIN 1"/>
    <property type="match status" value="1"/>
</dbReference>
<dbReference type="Proteomes" id="UP000827092">
    <property type="component" value="Unassembled WGS sequence"/>
</dbReference>
<dbReference type="AlphaFoldDB" id="A0AAV6V4Z9"/>
<organism evidence="4 5">
    <name type="scientific">Oedothorax gibbosus</name>
    <dbReference type="NCBI Taxonomy" id="931172"/>
    <lineage>
        <taxon>Eukaryota</taxon>
        <taxon>Metazoa</taxon>
        <taxon>Ecdysozoa</taxon>
        <taxon>Arthropoda</taxon>
        <taxon>Chelicerata</taxon>
        <taxon>Arachnida</taxon>
        <taxon>Araneae</taxon>
        <taxon>Araneomorphae</taxon>
        <taxon>Entelegynae</taxon>
        <taxon>Araneoidea</taxon>
        <taxon>Linyphiidae</taxon>
        <taxon>Erigoninae</taxon>
        <taxon>Oedothorax</taxon>
    </lineage>
</organism>
<evidence type="ECO:0000259" key="3">
    <source>
        <dbReference type="PROSITE" id="PS51165"/>
    </source>
</evidence>
<dbReference type="Gene3D" id="3.30.2300.10">
    <property type="entry name" value="THUMP superfamily"/>
    <property type="match status" value="1"/>
</dbReference>
<evidence type="ECO:0000256" key="1">
    <source>
        <dbReference type="PROSITE-ProRule" id="PRU00529"/>
    </source>
</evidence>
<accession>A0AAV6V4Z9</accession>
<dbReference type="Pfam" id="PF02926">
    <property type="entry name" value="THUMP"/>
    <property type="match status" value="1"/>
</dbReference>
<feature type="domain" description="THUMP" evidence="3">
    <location>
        <begin position="125"/>
        <end position="234"/>
    </location>
</feature>
<evidence type="ECO:0000313" key="5">
    <source>
        <dbReference type="Proteomes" id="UP000827092"/>
    </source>
</evidence>
<keyword evidence="5" id="KW-1185">Reference proteome</keyword>
<feature type="region of interest" description="Disordered" evidence="2">
    <location>
        <begin position="282"/>
        <end position="302"/>
    </location>
</feature>
<keyword evidence="1" id="KW-0694">RNA-binding</keyword>
<dbReference type="SUPFAM" id="SSF143437">
    <property type="entry name" value="THUMP domain-like"/>
    <property type="match status" value="1"/>
</dbReference>
<dbReference type="PROSITE" id="PS51165">
    <property type="entry name" value="THUMP"/>
    <property type="match status" value="1"/>
</dbReference>
<reference evidence="4 5" key="1">
    <citation type="journal article" date="2022" name="Nat. Ecol. Evol.">
        <title>A masculinizing supergene underlies an exaggerated male reproductive morph in a spider.</title>
        <authorList>
            <person name="Hendrickx F."/>
            <person name="De Corte Z."/>
            <person name="Sonet G."/>
            <person name="Van Belleghem S.M."/>
            <person name="Kostlbacher S."/>
            <person name="Vangestel C."/>
        </authorList>
    </citation>
    <scope>NUCLEOTIDE SEQUENCE [LARGE SCALE GENOMIC DNA]</scope>
    <source>
        <strain evidence="4">W744_W776</strain>
    </source>
</reference>
<name>A0AAV6V4Z9_9ARAC</name>
<dbReference type="GO" id="GO:0006400">
    <property type="term" value="P:tRNA modification"/>
    <property type="evidence" value="ECO:0007669"/>
    <property type="project" value="InterPro"/>
</dbReference>
<dbReference type="GO" id="GO:0003723">
    <property type="term" value="F:RNA binding"/>
    <property type="evidence" value="ECO:0007669"/>
    <property type="project" value="UniProtKB-UniRule"/>
</dbReference>
<dbReference type="EMBL" id="JAFNEN010000165">
    <property type="protein sequence ID" value="KAG8191153.1"/>
    <property type="molecule type" value="Genomic_DNA"/>
</dbReference>
<dbReference type="InterPro" id="IPR004114">
    <property type="entry name" value="THUMP_dom"/>
</dbReference>
<evidence type="ECO:0000313" key="4">
    <source>
        <dbReference type="EMBL" id="KAG8191153.1"/>
    </source>
</evidence>
<gene>
    <name evidence="4" type="ORF">JTE90_016666</name>
</gene>
<proteinExistence type="predicted"/>
<comment type="caution">
    <text evidence="4">The sequence shown here is derived from an EMBL/GenBank/DDBJ whole genome shotgun (WGS) entry which is preliminary data.</text>
</comment>
<feature type="region of interest" description="Disordered" evidence="2">
    <location>
        <begin position="1"/>
        <end position="20"/>
    </location>
</feature>
<sequence>MSDKQNKRKSKKKYYQSAKKQKTGVLETGLKGILITCNNEQKCVKESYNLLNEFADDLFGLENSKSNKDSESSDIDIEAELAAEIKDIQCNKRRFQQVCTMAKNVLFINTTVPDPTKLVSTIFEKVLETGQRKTRFILRMKPVVITCKPNQTDIRKHMDAYFEELTKDESNLSLSYKTDCTIRNNSSVTTSHIQWYVRETIEKYAPKWTVNLTDPQFVISVDILRGICCIGFLRNFVKFRKYNLSETAGVKEKALQISDDLKEAKESGDDLKETDESILSEEKINNNIEETKESDTSIKDAT</sequence>
<dbReference type="PANTHER" id="PTHR13452">
    <property type="entry name" value="THUMP DOMAIN CONTAINING PROTEIN 1-RELATED"/>
    <property type="match status" value="1"/>
</dbReference>
<dbReference type="InterPro" id="IPR040183">
    <property type="entry name" value="THUMPD1-like"/>
</dbReference>